<feature type="coiled-coil region" evidence="7">
    <location>
        <begin position="327"/>
        <end position="361"/>
    </location>
</feature>
<evidence type="ECO:0000256" key="5">
    <source>
        <dbReference type="ARBA" id="ARBA00023136"/>
    </source>
</evidence>
<evidence type="ECO:0000259" key="8">
    <source>
        <dbReference type="PROSITE" id="PS50110"/>
    </source>
</evidence>
<dbReference type="InterPro" id="IPR011006">
    <property type="entry name" value="CheY-like_superfamily"/>
</dbReference>
<feature type="modified residue" description="4-aspartylphosphate" evidence="6">
    <location>
        <position position="54"/>
    </location>
</feature>
<dbReference type="SMART" id="SM00448">
    <property type="entry name" value="REC"/>
    <property type="match status" value="1"/>
</dbReference>
<dbReference type="PANTHER" id="PTHR30386:SF26">
    <property type="entry name" value="TRANSPORT PROTEIN COMB"/>
    <property type="match status" value="1"/>
</dbReference>
<gene>
    <name evidence="9" type="ORF">H6G24_13340</name>
</gene>
<evidence type="ECO:0000256" key="1">
    <source>
        <dbReference type="ARBA" id="ARBA00004167"/>
    </source>
</evidence>
<dbReference type="RefSeq" id="WP_190540644.1">
    <property type="nucleotide sequence ID" value="NZ_CAWPNO010000049.1"/>
</dbReference>
<dbReference type="PANTHER" id="PTHR30386">
    <property type="entry name" value="MEMBRANE FUSION SUBUNIT OF EMRAB-TOLC MULTIDRUG EFFLUX PUMP"/>
    <property type="match status" value="1"/>
</dbReference>
<dbReference type="InterPro" id="IPR001789">
    <property type="entry name" value="Sig_transdc_resp-reg_receiver"/>
</dbReference>
<name>A0ABR8A991_9CYAN</name>
<dbReference type="PROSITE" id="PS50110">
    <property type="entry name" value="RESPONSE_REGULATORY"/>
    <property type="match status" value="1"/>
</dbReference>
<dbReference type="Gene3D" id="2.40.30.170">
    <property type="match status" value="1"/>
</dbReference>
<keyword evidence="3" id="KW-0812">Transmembrane</keyword>
<evidence type="ECO:0000256" key="7">
    <source>
        <dbReference type="SAM" id="Coils"/>
    </source>
</evidence>
<sequence>MIRVLLVDDQQAVRDYLRSLIEKETDLEVVGVADNGKTAITKVANLQPDVVIIDMVMPEMDGINATKIISERFPKTKVLVLSGYDKHQYIQASLNAGASGYILKDASPEELRDSIRLVEKGYTQLAPGLISKIIPQQPISDGEIVSIQKVSDVQSSGIVLQESTPTFLDVIQTEELLPNTTRWVEVGGLFLIATVATGVILSAVIQYKVVVKAPANVRPSGEIRLVQAAQEGTVTKILVQENQVVKAQDIIAVIDDSQLQIKKSQLLGNIQQNEMQLMQLDGQIRAVDRQIVAETERNQRAIASATADLQRTQREHQQTTVSSSGQLEEVKANIKIAQDELQKAEFDFKSMQANLKATEAAWKAAKLKRDRYLSIATSGSISKNQLEEVELALEQQQQSLLSQKASLEAQKQVIERQQQAVAAATSKYKPAAAATNPSDAILAMAQEKIAQERAAGAGSLARLKQEENSLKQRKLEIQNTINSAKKDLGQIEKQLQLTVIRSPETGTILKLELRNPQQLVRPGEAIAQIAPSEAPLVVKANVNVKDISKVKVCKSPKVADCQEGKVQMRISAYPYPDYGILHGAVRSISGDVIEPQNNASAATEAYYEVTIEPEKLYLKKGDRSYPIQPGMEVTAEIISQKETLLTFILRKARLLTNL</sequence>
<dbReference type="Gene3D" id="3.40.50.2300">
    <property type="match status" value="1"/>
</dbReference>
<dbReference type="Pfam" id="PF00072">
    <property type="entry name" value="Response_reg"/>
    <property type="match status" value="1"/>
</dbReference>
<keyword evidence="5" id="KW-0472">Membrane</keyword>
<accession>A0ABR8A991</accession>
<dbReference type="Pfam" id="PF26002">
    <property type="entry name" value="Beta-barrel_AprE"/>
    <property type="match status" value="1"/>
</dbReference>
<dbReference type="InterPro" id="IPR058982">
    <property type="entry name" value="Beta-barrel_AprE"/>
</dbReference>
<dbReference type="EMBL" id="JACJQH010000018">
    <property type="protein sequence ID" value="MBD2196471.1"/>
    <property type="molecule type" value="Genomic_DNA"/>
</dbReference>
<dbReference type="InterPro" id="IPR058245">
    <property type="entry name" value="NreC/VraR/RcsB-like_REC"/>
</dbReference>
<proteinExistence type="inferred from homology"/>
<evidence type="ECO:0000313" key="9">
    <source>
        <dbReference type="EMBL" id="MBD2196471.1"/>
    </source>
</evidence>
<evidence type="ECO:0000256" key="3">
    <source>
        <dbReference type="ARBA" id="ARBA00022692"/>
    </source>
</evidence>
<feature type="coiled-coil region" evidence="7">
    <location>
        <begin position="460"/>
        <end position="494"/>
    </location>
</feature>
<organism evidence="9 10">
    <name type="scientific">Calothrix parietina FACHB-288</name>
    <dbReference type="NCBI Taxonomy" id="2692896"/>
    <lineage>
        <taxon>Bacteria</taxon>
        <taxon>Bacillati</taxon>
        <taxon>Cyanobacteriota</taxon>
        <taxon>Cyanophyceae</taxon>
        <taxon>Nostocales</taxon>
        <taxon>Calotrichaceae</taxon>
        <taxon>Calothrix</taxon>
    </lineage>
</organism>
<evidence type="ECO:0000256" key="2">
    <source>
        <dbReference type="ARBA" id="ARBA00009477"/>
    </source>
</evidence>
<dbReference type="SUPFAM" id="SSF52172">
    <property type="entry name" value="CheY-like"/>
    <property type="match status" value="1"/>
</dbReference>
<comment type="caution">
    <text evidence="9">The sequence shown here is derived from an EMBL/GenBank/DDBJ whole genome shotgun (WGS) entry which is preliminary data.</text>
</comment>
<feature type="coiled-coil region" evidence="7">
    <location>
        <begin position="386"/>
        <end position="427"/>
    </location>
</feature>
<keyword evidence="4" id="KW-1133">Transmembrane helix</keyword>
<comment type="subcellular location">
    <subcellularLocation>
        <location evidence="1">Membrane</location>
        <topology evidence="1">Single-pass membrane protein</topology>
    </subcellularLocation>
</comment>
<evidence type="ECO:0000313" key="10">
    <source>
        <dbReference type="Proteomes" id="UP000658514"/>
    </source>
</evidence>
<dbReference type="CDD" id="cd17535">
    <property type="entry name" value="REC_NarL-like"/>
    <property type="match status" value="1"/>
</dbReference>
<keyword evidence="7" id="KW-0175">Coiled coil</keyword>
<comment type="similarity">
    <text evidence="2">Belongs to the membrane fusion protein (MFP) (TC 8.A.1) family.</text>
</comment>
<dbReference type="Proteomes" id="UP000658514">
    <property type="component" value="Unassembled WGS sequence"/>
</dbReference>
<feature type="domain" description="Response regulatory" evidence="8">
    <location>
        <begin position="3"/>
        <end position="119"/>
    </location>
</feature>
<protein>
    <submittedName>
        <fullName evidence="9">Response regulator</fullName>
    </submittedName>
</protein>
<reference evidence="9 10" key="1">
    <citation type="journal article" date="2020" name="ISME J.">
        <title>Comparative genomics reveals insights into cyanobacterial evolution and habitat adaptation.</title>
        <authorList>
            <person name="Chen M.Y."/>
            <person name="Teng W.K."/>
            <person name="Zhao L."/>
            <person name="Hu C.X."/>
            <person name="Zhou Y.K."/>
            <person name="Han B.P."/>
            <person name="Song L.R."/>
            <person name="Shu W.S."/>
        </authorList>
    </citation>
    <scope>NUCLEOTIDE SEQUENCE [LARGE SCALE GENOMIC DNA]</scope>
    <source>
        <strain evidence="9 10">FACHB-288</strain>
    </source>
</reference>
<keyword evidence="6" id="KW-0597">Phosphoprotein</keyword>
<evidence type="ECO:0000256" key="6">
    <source>
        <dbReference type="PROSITE-ProRule" id="PRU00169"/>
    </source>
</evidence>
<evidence type="ECO:0000256" key="4">
    <source>
        <dbReference type="ARBA" id="ARBA00022989"/>
    </source>
</evidence>
<dbReference type="Gene3D" id="1.10.287.470">
    <property type="entry name" value="Helix hairpin bin"/>
    <property type="match status" value="1"/>
</dbReference>
<dbReference type="InterPro" id="IPR050739">
    <property type="entry name" value="MFP"/>
</dbReference>
<keyword evidence="10" id="KW-1185">Reference proteome</keyword>